<organism evidence="1 2">
    <name type="scientific">Melia azedarach</name>
    <name type="common">Chinaberry tree</name>
    <dbReference type="NCBI Taxonomy" id="155640"/>
    <lineage>
        <taxon>Eukaryota</taxon>
        <taxon>Viridiplantae</taxon>
        <taxon>Streptophyta</taxon>
        <taxon>Embryophyta</taxon>
        <taxon>Tracheophyta</taxon>
        <taxon>Spermatophyta</taxon>
        <taxon>Magnoliopsida</taxon>
        <taxon>eudicotyledons</taxon>
        <taxon>Gunneridae</taxon>
        <taxon>Pentapetalae</taxon>
        <taxon>rosids</taxon>
        <taxon>malvids</taxon>
        <taxon>Sapindales</taxon>
        <taxon>Meliaceae</taxon>
        <taxon>Melia</taxon>
    </lineage>
</organism>
<reference evidence="1 2" key="1">
    <citation type="journal article" date="2023" name="Science">
        <title>Complex scaffold remodeling in plant triterpene biosynthesis.</title>
        <authorList>
            <person name="De La Pena R."/>
            <person name="Hodgson H."/>
            <person name="Liu J.C."/>
            <person name="Stephenson M.J."/>
            <person name="Martin A.C."/>
            <person name="Owen C."/>
            <person name="Harkess A."/>
            <person name="Leebens-Mack J."/>
            <person name="Jimenez L.E."/>
            <person name="Osbourn A."/>
            <person name="Sattely E.S."/>
        </authorList>
    </citation>
    <scope>NUCLEOTIDE SEQUENCE [LARGE SCALE GENOMIC DNA]</scope>
    <source>
        <strain evidence="2">cv. JPN11</strain>
        <tissue evidence="1">Leaf</tissue>
    </source>
</reference>
<evidence type="ECO:0000313" key="2">
    <source>
        <dbReference type="Proteomes" id="UP001164539"/>
    </source>
</evidence>
<gene>
    <name evidence="1" type="ORF">OWV82_004681</name>
</gene>
<proteinExistence type="predicted"/>
<dbReference type="Proteomes" id="UP001164539">
    <property type="component" value="Chromosome 2"/>
</dbReference>
<comment type="caution">
    <text evidence="1">The sequence shown here is derived from an EMBL/GenBank/DDBJ whole genome shotgun (WGS) entry which is preliminary data.</text>
</comment>
<protein>
    <submittedName>
        <fullName evidence="1">Methyl-cpg-binding domain-containing protein 7</fullName>
    </submittedName>
</protein>
<dbReference type="EMBL" id="CM051395">
    <property type="protein sequence ID" value="KAJ4725878.1"/>
    <property type="molecule type" value="Genomic_DNA"/>
</dbReference>
<sequence>MKKKKKISSPSTRPPRPLQILGPREKEQSSRELQILVSASPVFSSSFKLPRGWSVEERPRINSPCHPDRVDKYYYEPGTGRKFRSLIAIQKYLSGEEGAVAPKRVKSGNGGNMQIVPSTTKNASLFGLPDHWIVQEIPRKNINYAGTVDRYYIEPGTGLRFRSRIAAERYLEEVRKSKSTTNAREDNQSTKTNISDEDLPLRIIVKQQKEAKKIKVTSKSLKPGKHYVLADNSVSCQNYVSGKEVTASTLNYGSLPAKVKWVLGSPGGNVWNPFVGESMVPESVKQEWSEIFFLSIHEK</sequence>
<keyword evidence="2" id="KW-1185">Reference proteome</keyword>
<accession>A0ACC1YRR8</accession>
<name>A0ACC1YRR8_MELAZ</name>
<evidence type="ECO:0000313" key="1">
    <source>
        <dbReference type="EMBL" id="KAJ4725878.1"/>
    </source>
</evidence>